<gene>
    <name evidence="1" type="ORF">SAMN05660686_02433</name>
</gene>
<reference evidence="1 2" key="1">
    <citation type="submission" date="2016-10" db="EMBL/GenBank/DDBJ databases">
        <authorList>
            <person name="Varghese N."/>
            <person name="Submissions S."/>
        </authorList>
    </citation>
    <scope>NUCLEOTIDE SEQUENCE [LARGE SCALE GENOMIC DNA]</scope>
    <source>
        <strain evidence="1 2">DSM 18839</strain>
    </source>
</reference>
<protein>
    <submittedName>
        <fullName evidence="1">Uncharacterized protein</fullName>
    </submittedName>
</protein>
<evidence type="ECO:0000313" key="2">
    <source>
        <dbReference type="Proteomes" id="UP000198615"/>
    </source>
</evidence>
<accession>A0A8G2EYG7</accession>
<proteinExistence type="predicted"/>
<evidence type="ECO:0000313" key="1">
    <source>
        <dbReference type="EMBL" id="SDF82749.1"/>
    </source>
</evidence>
<name>A0A8G2EYG7_9PROT</name>
<dbReference type="Proteomes" id="UP000198615">
    <property type="component" value="Unassembled WGS sequence"/>
</dbReference>
<sequence length="244" mass="26477">MTYGRRIAAHAKQVTGLRRQQVQRVRAACQARELSTRQAGRLVGLSQVRGLFADDWAPPQDVLDALEAALFGEDDTGLEPLHAATIPSQAAVRLWAPNLVEAVEVWQGAGGVWSQNVAEKLEKIGLLDQSTLVRDTPRGLYIEGRQDRLGYWRSATAGGGGVMLFDRPDPEYNAFVFKRVMGALAAGQPSIERCAGWCGLIGINLRYTAGLYPFAKAQGRPPEIVLSLVKPDPDLTPPPQPPSA</sequence>
<dbReference type="EMBL" id="FNBW01000007">
    <property type="protein sequence ID" value="SDF82749.1"/>
    <property type="molecule type" value="Genomic_DNA"/>
</dbReference>
<keyword evidence="2" id="KW-1185">Reference proteome</keyword>
<organism evidence="1 2">
    <name type="scientific">Thalassobaculum litoreum DSM 18839</name>
    <dbReference type="NCBI Taxonomy" id="1123362"/>
    <lineage>
        <taxon>Bacteria</taxon>
        <taxon>Pseudomonadati</taxon>
        <taxon>Pseudomonadota</taxon>
        <taxon>Alphaproteobacteria</taxon>
        <taxon>Rhodospirillales</taxon>
        <taxon>Thalassobaculaceae</taxon>
        <taxon>Thalassobaculum</taxon>
    </lineage>
</organism>
<dbReference type="AlphaFoldDB" id="A0A8G2EYG7"/>
<comment type="caution">
    <text evidence="1">The sequence shown here is derived from an EMBL/GenBank/DDBJ whole genome shotgun (WGS) entry which is preliminary data.</text>
</comment>